<evidence type="ECO:0000313" key="3">
    <source>
        <dbReference type="Proteomes" id="UP000287519"/>
    </source>
</evidence>
<dbReference type="Gene3D" id="3.40.50.300">
    <property type="entry name" value="P-loop containing nucleotide triphosphate hydrolases"/>
    <property type="match status" value="1"/>
</dbReference>
<accession>A0A402C833</accession>
<name>A0A402C833_RHOWR</name>
<dbReference type="GO" id="GO:0003677">
    <property type="term" value="F:DNA binding"/>
    <property type="evidence" value="ECO:0007669"/>
    <property type="project" value="InterPro"/>
</dbReference>
<dbReference type="InterPro" id="IPR027417">
    <property type="entry name" value="P-loop_NTPase"/>
</dbReference>
<proteinExistence type="predicted"/>
<sequence length="775" mass="84157">MPLGGRANVGNLPHELTSFVGRRREIVEVRRLLSVSRLVTLSGIGGVGKTRLALRVAADSLRAFDDGVWLVELGEVQEPGAVVDAVLSGLGLREGGGAAPEALLVEYLVARKLLLVLDNCEHLVEPAADLAGSLLRACPELRILATSREPLGIGGEAVYRVPPLTMPDPDRPSPAGGDIDHHEAMSLFAERAAMVVPGFAVTGNNQDVVARICRRLDGLPLAIELAAVRLRAMSEDQILQRLTDRYGLLTTGGRGAPVRQQTLAWCIDWSHELCSPAERELWGRLAVFSGGFALDAVEGICGHVRGADQVVDVVGSLIDKSILIREEAGGVVRYRLLETLRDYGTERLQETGEFASLLRRHRDWYEHLVLRAESEWISSRQVAWLARLDAELPNIRAALQFCLTGPSEADAGLRMAAALYPYWRVRGRLREGMRWLAQLLAVQGGTPGVERIKALYVLSALSGLNGDPDASALYAERGAAMAAQVGDRLGAALMADAAGWHALFIGESAAACEYFESSLPVLREDGNLLYLMWSLLGLVLAGDAAGDRTRSEECQREILQVTESRGESVYRGWSLWGAAMGAWRRGEGPRAKDLVARGLQLARLVDDRISALGCMELLSWIAVDQEAPRRAARLMGATEALVHTVGSPSTIFPSAHLEHARFEQQARLAIGDRAFEAEFRQGLEMRFDDAAAYALDETGPSDTAIEPGPTRLTRREQQVAELVAEGLTNKAIAGRLVISQRTAQGHVEHILSKLGFTSRAQIAAWSIAQRQGENL</sequence>
<dbReference type="OrthoDB" id="136365at2"/>
<dbReference type="GO" id="GO:0006355">
    <property type="term" value="P:regulation of DNA-templated transcription"/>
    <property type="evidence" value="ECO:0007669"/>
    <property type="project" value="InterPro"/>
</dbReference>
<dbReference type="AlphaFoldDB" id="A0A402C833"/>
<dbReference type="InterPro" id="IPR016032">
    <property type="entry name" value="Sig_transdc_resp-reg_C-effctor"/>
</dbReference>
<reference evidence="2 3" key="1">
    <citation type="submission" date="2018-11" db="EMBL/GenBank/DDBJ databases">
        <title>Microbial catabolism of amino acid.</title>
        <authorList>
            <person name="Hibi M."/>
            <person name="Ogawa J."/>
        </authorList>
    </citation>
    <scope>NUCLEOTIDE SEQUENCE [LARGE SCALE GENOMIC DNA]</scope>
    <source>
        <strain evidence="2 3">C31-06</strain>
    </source>
</reference>
<gene>
    <name evidence="2" type="ORF">Rhow_003371</name>
</gene>
<keyword evidence="2" id="KW-0808">Transferase</keyword>
<dbReference type="SUPFAM" id="SSF52540">
    <property type="entry name" value="P-loop containing nucleoside triphosphate hydrolases"/>
    <property type="match status" value="1"/>
</dbReference>
<dbReference type="EMBL" id="BHYM01000030">
    <property type="protein sequence ID" value="GCE39728.1"/>
    <property type="molecule type" value="Genomic_DNA"/>
</dbReference>
<dbReference type="CDD" id="cd06170">
    <property type="entry name" value="LuxR_C_like"/>
    <property type="match status" value="1"/>
</dbReference>
<dbReference type="InterPro" id="IPR058852">
    <property type="entry name" value="HTH_77"/>
</dbReference>
<dbReference type="InterPro" id="IPR011990">
    <property type="entry name" value="TPR-like_helical_dom_sf"/>
</dbReference>
<organism evidence="2 3">
    <name type="scientific">Rhodococcus wratislaviensis</name>
    <name type="common">Tsukamurella wratislaviensis</name>
    <dbReference type="NCBI Taxonomy" id="44752"/>
    <lineage>
        <taxon>Bacteria</taxon>
        <taxon>Bacillati</taxon>
        <taxon>Actinomycetota</taxon>
        <taxon>Actinomycetes</taxon>
        <taxon>Mycobacteriales</taxon>
        <taxon>Nocardiaceae</taxon>
        <taxon>Rhodococcus</taxon>
    </lineage>
</organism>
<dbReference type="SUPFAM" id="SSF46894">
    <property type="entry name" value="C-terminal effector domain of the bipartite response regulators"/>
    <property type="match status" value="1"/>
</dbReference>
<evidence type="ECO:0000313" key="2">
    <source>
        <dbReference type="EMBL" id="GCE39728.1"/>
    </source>
</evidence>
<dbReference type="Pfam" id="PF25872">
    <property type="entry name" value="HTH_77"/>
    <property type="match status" value="1"/>
</dbReference>
<dbReference type="PROSITE" id="PS50043">
    <property type="entry name" value="HTH_LUXR_2"/>
    <property type="match status" value="1"/>
</dbReference>
<comment type="caution">
    <text evidence="2">The sequence shown here is derived from an EMBL/GenBank/DDBJ whole genome shotgun (WGS) entry which is preliminary data.</text>
</comment>
<dbReference type="Gene3D" id="1.25.40.10">
    <property type="entry name" value="Tetratricopeptide repeat domain"/>
    <property type="match status" value="1"/>
</dbReference>
<dbReference type="PANTHER" id="PTHR47691">
    <property type="entry name" value="REGULATOR-RELATED"/>
    <property type="match status" value="1"/>
</dbReference>
<dbReference type="Proteomes" id="UP000287519">
    <property type="component" value="Unassembled WGS sequence"/>
</dbReference>
<dbReference type="InterPro" id="IPR000792">
    <property type="entry name" value="Tscrpt_reg_LuxR_C"/>
</dbReference>
<keyword evidence="2" id="KW-0418">Kinase</keyword>
<dbReference type="PRINTS" id="PR00038">
    <property type="entry name" value="HTHLUXR"/>
</dbReference>
<dbReference type="InterPro" id="IPR036388">
    <property type="entry name" value="WH-like_DNA-bd_sf"/>
</dbReference>
<dbReference type="SMART" id="SM00421">
    <property type="entry name" value="HTH_LUXR"/>
    <property type="match status" value="1"/>
</dbReference>
<keyword evidence="3" id="KW-1185">Reference proteome</keyword>
<dbReference type="Gene3D" id="1.10.10.10">
    <property type="entry name" value="Winged helix-like DNA-binding domain superfamily/Winged helix DNA-binding domain"/>
    <property type="match status" value="1"/>
</dbReference>
<feature type="domain" description="HTH luxR-type" evidence="1">
    <location>
        <begin position="705"/>
        <end position="770"/>
    </location>
</feature>
<dbReference type="PANTHER" id="PTHR47691:SF3">
    <property type="entry name" value="HTH-TYPE TRANSCRIPTIONAL REGULATOR RV0890C-RELATED"/>
    <property type="match status" value="1"/>
</dbReference>
<dbReference type="PRINTS" id="PR00364">
    <property type="entry name" value="DISEASERSIST"/>
</dbReference>
<dbReference type="Pfam" id="PF00196">
    <property type="entry name" value="GerE"/>
    <property type="match status" value="1"/>
</dbReference>
<dbReference type="RefSeq" id="WP_124392119.1">
    <property type="nucleotide sequence ID" value="NZ_BHYM01000030.1"/>
</dbReference>
<evidence type="ECO:0000259" key="1">
    <source>
        <dbReference type="PROSITE" id="PS50043"/>
    </source>
</evidence>
<dbReference type="GO" id="GO:0016301">
    <property type="term" value="F:kinase activity"/>
    <property type="evidence" value="ECO:0007669"/>
    <property type="project" value="UniProtKB-KW"/>
</dbReference>
<protein>
    <submittedName>
        <fullName evidence="2">Protein kinase/ LuxR family transcriptional regulator</fullName>
    </submittedName>
</protein>